<evidence type="ECO:0000256" key="1">
    <source>
        <dbReference type="SAM" id="Phobius"/>
    </source>
</evidence>
<proteinExistence type="predicted"/>
<comment type="caution">
    <text evidence="2">The sequence shown here is derived from an EMBL/GenBank/DDBJ whole genome shotgun (WGS) entry which is preliminary data.</text>
</comment>
<dbReference type="Proteomes" id="UP000292704">
    <property type="component" value="Unassembled WGS sequence"/>
</dbReference>
<keyword evidence="1" id="KW-1133">Transmembrane helix</keyword>
<dbReference type="RefSeq" id="WP_130171551.1">
    <property type="nucleotide sequence ID" value="NZ_SHMR01000008.1"/>
</dbReference>
<keyword evidence="1" id="KW-0472">Membrane</keyword>
<feature type="transmembrane region" description="Helical" evidence="1">
    <location>
        <begin position="44"/>
        <end position="62"/>
    </location>
</feature>
<reference evidence="2 3" key="1">
    <citation type="submission" date="2019-02" db="EMBL/GenBank/DDBJ databases">
        <title>Genome analysis provides insights into bioremediation potentialities and Haloocin production by Natrinema altunense strain 4.1R isolated from Chott Douz in Tunisian desert.</title>
        <authorList>
            <person name="Najjari A."/>
            <person name="Youssef N."/>
            <person name="Ben Dhia O."/>
            <person name="Ferjani R."/>
            <person name="El Hidri D."/>
            <person name="Ouzari H.I."/>
            <person name="Cherif A."/>
        </authorList>
    </citation>
    <scope>NUCLEOTIDE SEQUENCE [LARGE SCALE GENOMIC DNA]</scope>
    <source>
        <strain evidence="2 3">4.1R</strain>
    </source>
</reference>
<keyword evidence="1" id="KW-0812">Transmembrane</keyword>
<evidence type="ECO:0000313" key="2">
    <source>
        <dbReference type="EMBL" id="RZH66644.1"/>
    </source>
</evidence>
<name>A0A482XXE7_9EURY</name>
<evidence type="ECO:0000313" key="3">
    <source>
        <dbReference type="Proteomes" id="UP000292704"/>
    </source>
</evidence>
<dbReference type="STRING" id="222984.GCA_000731985_02935"/>
<sequence length="67" mass="7287">MKLSDLPIVEEVFESGANDRVFDSLLLIGPVLIVGIAIAGRSWLTIGIAIAYVLFFVAYVVYRGLSN</sequence>
<organism evidence="2 3">
    <name type="scientific">Natrinema altunense</name>
    <dbReference type="NCBI Taxonomy" id="222984"/>
    <lineage>
        <taxon>Archaea</taxon>
        <taxon>Methanobacteriati</taxon>
        <taxon>Methanobacteriota</taxon>
        <taxon>Stenosarchaea group</taxon>
        <taxon>Halobacteria</taxon>
        <taxon>Halobacteriales</taxon>
        <taxon>Natrialbaceae</taxon>
        <taxon>Natrinema</taxon>
    </lineage>
</organism>
<dbReference type="EMBL" id="SHMR01000008">
    <property type="protein sequence ID" value="RZH66644.1"/>
    <property type="molecule type" value="Genomic_DNA"/>
</dbReference>
<protein>
    <submittedName>
        <fullName evidence="2">Uncharacterized protein</fullName>
    </submittedName>
</protein>
<dbReference type="AlphaFoldDB" id="A0A482XXE7"/>
<feature type="transmembrane region" description="Helical" evidence="1">
    <location>
        <begin position="21"/>
        <end position="38"/>
    </location>
</feature>
<accession>A0A482XXE7</accession>
<gene>
    <name evidence="2" type="ORF">ELS17_16435</name>
</gene>